<reference evidence="1 2" key="1">
    <citation type="submission" date="2020-10" db="EMBL/GenBank/DDBJ databases">
        <title>Thermofilum lucidum 3507LT sp. nov. a novel member of Thermofilaceae family isolated from Chile hot spring, and proposal of description order Thermofilales.</title>
        <authorList>
            <person name="Zayulina K.S."/>
            <person name="Elcheninov A.G."/>
            <person name="Toshchakov S.V."/>
            <person name="Kublanov I.V."/>
        </authorList>
    </citation>
    <scope>NUCLEOTIDE SEQUENCE [LARGE SCALE GENOMIC DNA]</scope>
    <source>
        <strain evidence="1 2">3507LT</strain>
    </source>
</reference>
<organism evidence="1 2">
    <name type="scientific">Infirmifilum lucidum</name>
    <dbReference type="NCBI Taxonomy" id="2776706"/>
    <lineage>
        <taxon>Archaea</taxon>
        <taxon>Thermoproteota</taxon>
        <taxon>Thermoprotei</taxon>
        <taxon>Thermofilales</taxon>
        <taxon>Thermofilaceae</taxon>
        <taxon>Infirmifilum</taxon>
    </lineage>
</organism>
<dbReference type="GeneID" id="59149930"/>
<proteinExistence type="predicted"/>
<keyword evidence="2" id="KW-1185">Reference proteome</keyword>
<dbReference type="KEGG" id="thel:IG193_08500"/>
<evidence type="ECO:0000313" key="1">
    <source>
        <dbReference type="EMBL" id="QOJ78773.1"/>
    </source>
</evidence>
<accession>A0A7L9FIC3</accession>
<evidence type="ECO:0000313" key="2">
    <source>
        <dbReference type="Proteomes" id="UP000594121"/>
    </source>
</evidence>
<name>A0A7L9FIC3_9CREN</name>
<dbReference type="EMBL" id="CP062310">
    <property type="protein sequence ID" value="QOJ78773.1"/>
    <property type="molecule type" value="Genomic_DNA"/>
</dbReference>
<dbReference type="AlphaFoldDB" id="A0A7L9FIC3"/>
<protein>
    <submittedName>
        <fullName evidence="1">Uncharacterized protein</fullName>
    </submittedName>
</protein>
<sequence length="471" mass="51788">MALDKAVFVLGSPSYTFESGASSVARVLESFRVGEVEVFYSGFAEADAQRLKGFINGLFGVDVSLRPLPGTLSGAIDVLVKALTADSIAVPTAGSVLGAVALTHAADSVGARVAHVMFPFGPWSGFFYPYVPRYLQPILVLGGPVDTALSRFDSRKAENFLGTKDNTYINTKLSRAIARVCLKLNASLQGLWVNDTSTPELALELREELGEKEVLNLVYLRTPTSSVKICELAETPRQQGLRGLPVPPSMQQSVRASISAGSHSPEALQRLLLEAFYVLAGGRDACLYRYEAFKEEAFKKSLAEFYSLLGFEVLNLDPRGVYVVDTNMVYKGVHNLARPGGPRVMVPYCVRYEVLDKLARSRSPCVKYQLICVKLALEMLENYASRVPSNPVNCDMAIPAIDPELLKEATILSADRHAVDLWEGMVLSRYTDIKHVAKENFRRATTPEAHYAVVQLAAMLCHLRNYARKKK</sequence>
<gene>
    <name evidence="1" type="ORF">IG193_08500</name>
</gene>
<dbReference type="RefSeq" id="WP_192818745.1">
    <property type="nucleotide sequence ID" value="NZ_CP062310.1"/>
</dbReference>
<dbReference type="InParanoid" id="A0A7L9FIC3"/>
<dbReference type="Proteomes" id="UP000594121">
    <property type="component" value="Chromosome"/>
</dbReference>